<evidence type="ECO:0000256" key="1">
    <source>
        <dbReference type="SAM" id="Phobius"/>
    </source>
</evidence>
<dbReference type="Pfam" id="PF16872">
    <property type="entry name" value="putAbiC"/>
    <property type="match status" value="1"/>
</dbReference>
<gene>
    <name evidence="2" type="ORF">HKT18_05610</name>
</gene>
<dbReference type="AlphaFoldDB" id="A0A7Y3R841"/>
<evidence type="ECO:0000313" key="2">
    <source>
        <dbReference type="EMBL" id="NNT71690.1"/>
    </source>
</evidence>
<feature type="transmembrane region" description="Helical" evidence="1">
    <location>
        <begin position="41"/>
        <end position="63"/>
    </location>
</feature>
<keyword evidence="1" id="KW-0472">Membrane</keyword>
<accession>A0A7Y3R841</accession>
<organism evidence="2 3">
    <name type="scientific">Flavobacterium rivulicola</name>
    <dbReference type="NCBI Taxonomy" id="2732161"/>
    <lineage>
        <taxon>Bacteria</taxon>
        <taxon>Pseudomonadati</taxon>
        <taxon>Bacteroidota</taxon>
        <taxon>Flavobacteriia</taxon>
        <taxon>Flavobacteriales</taxon>
        <taxon>Flavobacteriaceae</taxon>
        <taxon>Flavobacterium</taxon>
    </lineage>
</organism>
<dbReference type="RefSeq" id="WP_171221872.1">
    <property type="nucleotide sequence ID" value="NZ_CP121446.1"/>
</dbReference>
<dbReference type="EMBL" id="JABEVX010000002">
    <property type="protein sequence ID" value="NNT71690.1"/>
    <property type="molecule type" value="Genomic_DNA"/>
</dbReference>
<feature type="transmembrane region" description="Helical" evidence="1">
    <location>
        <begin position="6"/>
        <end position="29"/>
    </location>
</feature>
<keyword evidence="1" id="KW-0812">Transmembrane</keyword>
<reference evidence="2 3" key="1">
    <citation type="submission" date="2020-05" db="EMBL/GenBank/DDBJ databases">
        <title>Draft genome of Flavobacterium sp. IMCC34852.</title>
        <authorList>
            <person name="Song J."/>
            <person name="Cho J.-C."/>
        </authorList>
    </citation>
    <scope>NUCLEOTIDE SEQUENCE [LARGE SCALE GENOMIC DNA]</scope>
    <source>
        <strain evidence="2 3">IMCC34852</strain>
    </source>
</reference>
<dbReference type="Proteomes" id="UP000536509">
    <property type="component" value="Unassembled WGS sequence"/>
</dbReference>
<dbReference type="InterPro" id="IPR031709">
    <property type="entry name" value="PutAbiC"/>
</dbReference>
<comment type="caution">
    <text evidence="2">The sequence shown here is derived from an EMBL/GenBank/DDBJ whole genome shotgun (WGS) entry which is preliminary data.</text>
</comment>
<keyword evidence="1" id="KW-1133">Transmembrane helix</keyword>
<proteinExistence type="predicted"/>
<keyword evidence="3" id="KW-1185">Reference proteome</keyword>
<sequence>MSTYNILLTCILIIFVFLLLSMLSFKNVIDNYFKRVNKNYIITPLIVISVILIIISFLSPYYFTKKEIGESLVFDATTGWTGDTLGGIMNPFIALAGAVLTFIAFYIQKIANDDIKNQFKIQQFESQFYEMLRLHKENINEMKISGYDSVTQERLNHRKEILEITRSHNTKIIEGRKVFVSMVVELICCYEFLELINSTWKIKHEKDDLLKLAYRIFFFGSNSDLIVSDKIEDDFIKEVKKQFKKYRKRHRDSYSRKNVFSGLNKKIELYIKYSPFTGHENRLGHYYRHLYSTVKYVVNKEKEGLITYDKSREYLKVLRSQMSNDEQLMLYYNYRIGFGKDWENEGYLTKYRMLHNLPINKVKYAEPAREHFKNFINSIKPGEGELFEWGDFEI</sequence>
<feature type="transmembrane region" description="Helical" evidence="1">
    <location>
        <begin position="88"/>
        <end position="107"/>
    </location>
</feature>
<name>A0A7Y3R841_9FLAO</name>
<protein>
    <recommendedName>
        <fullName evidence="4">Phage abortive infection protein</fullName>
    </recommendedName>
</protein>
<evidence type="ECO:0008006" key="4">
    <source>
        <dbReference type="Google" id="ProtNLM"/>
    </source>
</evidence>
<evidence type="ECO:0000313" key="3">
    <source>
        <dbReference type="Proteomes" id="UP000536509"/>
    </source>
</evidence>